<keyword evidence="2" id="KW-1185">Reference proteome</keyword>
<dbReference type="RefSeq" id="WP_132302570.1">
    <property type="nucleotide sequence ID" value="NZ_CP170642.1"/>
</dbReference>
<accession>A0A4R1KRD4</accession>
<dbReference type="EMBL" id="SMGJ01000007">
    <property type="protein sequence ID" value="TCK67083.1"/>
    <property type="molecule type" value="Genomic_DNA"/>
</dbReference>
<sequence>MSSKELQTLFNNKNDNEKYDLVLKRMIKQDNLWFLDKEGELVFYTNEERKNFAPLWSDEELALSNPPTNSNIKAVEMDVETFLLQFTVFLFNSQTQLVISPTPNDEQMIIQNALAFARDLIEVIRVEQSEEKALYYLGELKKIIKM</sequence>
<proteinExistence type="predicted"/>
<organism evidence="1 2">
    <name type="scientific">Lonepinella koalarum</name>
    <dbReference type="NCBI Taxonomy" id="53417"/>
    <lineage>
        <taxon>Bacteria</taxon>
        <taxon>Pseudomonadati</taxon>
        <taxon>Pseudomonadota</taxon>
        <taxon>Gammaproteobacteria</taxon>
        <taxon>Pasteurellales</taxon>
        <taxon>Pasteurellaceae</taxon>
        <taxon>Lonepinella</taxon>
    </lineage>
</organism>
<dbReference type="InterPro" id="IPR021284">
    <property type="entry name" value="DUF2750"/>
</dbReference>
<name>A0A4R1KRD4_9PAST</name>
<dbReference type="AlphaFoldDB" id="A0A4R1KRD4"/>
<evidence type="ECO:0000313" key="2">
    <source>
        <dbReference type="Proteomes" id="UP000295496"/>
    </source>
</evidence>
<reference evidence="1 2" key="1">
    <citation type="submission" date="2019-03" db="EMBL/GenBank/DDBJ databases">
        <title>Genomic Encyclopedia of Type Strains, Phase IV (KMG-IV): sequencing the most valuable type-strain genomes for metagenomic binning, comparative biology and taxonomic classification.</title>
        <authorList>
            <person name="Goeker M."/>
        </authorList>
    </citation>
    <scope>NUCLEOTIDE SEQUENCE [LARGE SCALE GENOMIC DNA]</scope>
    <source>
        <strain evidence="1 2">DSM 10053</strain>
    </source>
</reference>
<comment type="caution">
    <text evidence="1">The sequence shown here is derived from an EMBL/GenBank/DDBJ whole genome shotgun (WGS) entry which is preliminary data.</text>
</comment>
<gene>
    <name evidence="1" type="ORF">EV692_1988</name>
</gene>
<protein>
    <submittedName>
        <fullName evidence="1">Uncharacterized protein DUF2750</fullName>
    </submittedName>
</protein>
<dbReference type="Proteomes" id="UP000295496">
    <property type="component" value="Unassembled WGS sequence"/>
</dbReference>
<evidence type="ECO:0000313" key="1">
    <source>
        <dbReference type="EMBL" id="TCK67083.1"/>
    </source>
</evidence>
<dbReference type="Pfam" id="PF11042">
    <property type="entry name" value="DUF2750"/>
    <property type="match status" value="1"/>
</dbReference>